<dbReference type="NCBIfam" id="TIGR01646">
    <property type="entry name" value="vgr_GE"/>
    <property type="match status" value="1"/>
</dbReference>
<dbReference type="PANTHER" id="PTHR32305:SF15">
    <property type="entry name" value="PROTEIN RHSA-RELATED"/>
    <property type="match status" value="1"/>
</dbReference>
<accession>A0A517ZFJ2</accession>
<dbReference type="InterPro" id="IPR050708">
    <property type="entry name" value="T6SS_VgrG/RHS"/>
</dbReference>
<dbReference type="Gene3D" id="3.55.50.10">
    <property type="entry name" value="Baseplate protein-like domains"/>
    <property type="match status" value="1"/>
</dbReference>
<keyword evidence="3" id="KW-0964">Secreted</keyword>
<protein>
    <submittedName>
        <fullName evidence="6">Phage-related baseplate assembly protein</fullName>
    </submittedName>
</protein>
<dbReference type="Proteomes" id="UP000320496">
    <property type="component" value="Chromosome"/>
</dbReference>
<dbReference type="SUPFAM" id="SSF69255">
    <property type="entry name" value="gp5 N-terminal domain-like"/>
    <property type="match status" value="1"/>
</dbReference>
<feature type="domain" description="Gp5/Type VI secretion system Vgr C-terminal trimerisation" evidence="5">
    <location>
        <begin position="523"/>
        <end position="628"/>
    </location>
</feature>
<evidence type="ECO:0000256" key="3">
    <source>
        <dbReference type="ARBA" id="ARBA00022525"/>
    </source>
</evidence>
<dbReference type="InterPro" id="IPR017847">
    <property type="entry name" value="T6SS_RhsGE_Vgr_subset"/>
</dbReference>
<dbReference type="InterPro" id="IPR037026">
    <property type="entry name" value="Vgr_OB-fold_dom_sf"/>
</dbReference>
<dbReference type="Pfam" id="PF04717">
    <property type="entry name" value="Phage_base_V"/>
    <property type="match status" value="1"/>
</dbReference>
<proteinExistence type="inferred from homology"/>
<evidence type="ECO:0000313" key="7">
    <source>
        <dbReference type="Proteomes" id="UP000320496"/>
    </source>
</evidence>
<gene>
    <name evidence="6" type="ORF">Mal4_56220</name>
</gene>
<evidence type="ECO:0000259" key="5">
    <source>
        <dbReference type="Pfam" id="PF22178"/>
    </source>
</evidence>
<feature type="domain" description="Gp5/Type VI secretion system Vgr protein OB-fold" evidence="4">
    <location>
        <begin position="429"/>
        <end position="501"/>
    </location>
</feature>
<dbReference type="InterPro" id="IPR054030">
    <property type="entry name" value="Gp5_Vgr_C"/>
</dbReference>
<comment type="subcellular location">
    <subcellularLocation>
        <location evidence="1">Secreted</location>
    </subcellularLocation>
</comment>
<comment type="similarity">
    <text evidence="2">Belongs to the VgrG protein family.</text>
</comment>
<evidence type="ECO:0000256" key="1">
    <source>
        <dbReference type="ARBA" id="ARBA00004613"/>
    </source>
</evidence>
<evidence type="ECO:0000259" key="4">
    <source>
        <dbReference type="Pfam" id="PF04717"/>
    </source>
</evidence>
<dbReference type="Gene3D" id="2.30.110.50">
    <property type="match status" value="1"/>
</dbReference>
<dbReference type="NCBIfam" id="TIGR03361">
    <property type="entry name" value="VI_Rhs_Vgr"/>
    <property type="match status" value="1"/>
</dbReference>
<dbReference type="AlphaFoldDB" id="A0A517ZFJ2"/>
<dbReference type="Gene3D" id="4.10.220.110">
    <property type="match status" value="1"/>
</dbReference>
<keyword evidence="7" id="KW-1185">Reference proteome</keyword>
<dbReference type="Pfam" id="PF05954">
    <property type="entry name" value="Phage_GPD"/>
    <property type="match status" value="1"/>
</dbReference>
<dbReference type="EMBL" id="CP036275">
    <property type="protein sequence ID" value="QDU41257.1"/>
    <property type="molecule type" value="Genomic_DNA"/>
</dbReference>
<dbReference type="InterPro" id="IPR006531">
    <property type="entry name" value="Gp5/Vgr_OB"/>
</dbReference>
<evidence type="ECO:0000256" key="2">
    <source>
        <dbReference type="ARBA" id="ARBA00005558"/>
    </source>
</evidence>
<reference evidence="6 7" key="1">
    <citation type="submission" date="2019-02" db="EMBL/GenBank/DDBJ databases">
        <title>Deep-cultivation of Planctomycetes and their phenomic and genomic characterization uncovers novel biology.</title>
        <authorList>
            <person name="Wiegand S."/>
            <person name="Jogler M."/>
            <person name="Boedeker C."/>
            <person name="Pinto D."/>
            <person name="Vollmers J."/>
            <person name="Rivas-Marin E."/>
            <person name="Kohn T."/>
            <person name="Peeters S.H."/>
            <person name="Heuer A."/>
            <person name="Rast P."/>
            <person name="Oberbeckmann S."/>
            <person name="Bunk B."/>
            <person name="Jeske O."/>
            <person name="Meyerdierks A."/>
            <person name="Storesund J.E."/>
            <person name="Kallscheuer N."/>
            <person name="Luecker S."/>
            <person name="Lage O.M."/>
            <person name="Pohl T."/>
            <person name="Merkel B.J."/>
            <person name="Hornburger P."/>
            <person name="Mueller R.-W."/>
            <person name="Bruemmer F."/>
            <person name="Labrenz M."/>
            <person name="Spormann A.M."/>
            <person name="Op den Camp H."/>
            <person name="Overmann J."/>
            <person name="Amann R."/>
            <person name="Jetten M.S.M."/>
            <person name="Mascher T."/>
            <person name="Medema M.H."/>
            <person name="Devos D.P."/>
            <person name="Kaster A.-K."/>
            <person name="Ovreas L."/>
            <person name="Rohde M."/>
            <person name="Galperin M.Y."/>
            <person name="Jogler C."/>
        </authorList>
    </citation>
    <scope>NUCLEOTIDE SEQUENCE [LARGE SCALE GENOMIC DNA]</scope>
    <source>
        <strain evidence="6 7">Mal4</strain>
    </source>
</reference>
<name>A0A517ZFJ2_9PLAN</name>
<dbReference type="RefSeq" id="WP_145372478.1">
    <property type="nucleotide sequence ID" value="NZ_CP036275.1"/>
</dbReference>
<dbReference type="InterPro" id="IPR006533">
    <property type="entry name" value="T6SS_Vgr_RhsGE"/>
</dbReference>
<sequence length="796" mass="89867">MFFSDPKFIQDNCDLLIDSPLDENDLLLTALDADEAISRPFQFSLGMLSEELSIDPEDLIGKPLSITVKPRKPDDGMLSLLFSKKEARFFHGIVSSFSAGVAVKREDSDARGFRVYHATLVPRLWFLSHSTNCRIFQEKTPLQIIETVLEEQGFRPRRDYSISDVRGPLAKRKWDYCVQYRESDLNFLSRLMEQLGIYYYFEHEDSGHTLVLTDKEQLSTDTIDVIYKPFSNIIDEDNQVTMWEHRYGFESGKVSTTDFDYRNSSTNLLASASSKKSDASRDYERFDYPGYYQTTKADQFGTTKDGKNIAEIHMQALDSQRHIIRGASVARELMPGLRIEMEYLGLDDEDGEKYLLTSLQHRYRQNVIPVMGRLGTTDYNNSFTCIPDRTPFRPPRVTQRPVVEGPQTAIVIGTKAFDAKTKSDQEVMTDKYGRVKVQFHWDRRQGDGEKPYENSSCWIRVSQGHSGAGWGMINIPRKGEEVIVDFIEGDPDQPIITGRVYNAQNKLPYRLDDDNEKDNIYISGFKTRSSPQGDVTKNYNELRFQDKKGKEHIYFHAERDFTRVVENKDVLIVSDEKEITQKRIDKVTKDTAKGSQTIEIYKNRTVTILSGDEKFNVDEGNRTVTIKKGNDHTEVEEGKRTAKISKGNDEIEVSKGDRIINVKKGEHKLDVAQDISITSGKNVDIQAGNNSITLKVGQSKIQMKSDGTITISGNKITLNGMKIALKGKQSVQIDAMQTVKIKALQKTKVEGTLGLELAGLKVDGKGQLMSTLKGGLMAEVKAGALAKVKGAITFVG</sequence>
<dbReference type="KEGG" id="mri:Mal4_56220"/>
<dbReference type="Gene3D" id="2.40.50.230">
    <property type="entry name" value="Gp5 N-terminal domain"/>
    <property type="match status" value="1"/>
</dbReference>
<dbReference type="SUPFAM" id="SSF69279">
    <property type="entry name" value="Phage tail proteins"/>
    <property type="match status" value="2"/>
</dbReference>
<evidence type="ECO:0000313" key="6">
    <source>
        <dbReference type="EMBL" id="QDU41257.1"/>
    </source>
</evidence>
<dbReference type="OrthoDB" id="9762420at2"/>
<dbReference type="SUPFAM" id="SSF69349">
    <property type="entry name" value="Phage fibre proteins"/>
    <property type="match status" value="1"/>
</dbReference>
<dbReference type="Pfam" id="PF22178">
    <property type="entry name" value="Gp5_trimer_C"/>
    <property type="match status" value="1"/>
</dbReference>
<dbReference type="PANTHER" id="PTHR32305">
    <property type="match status" value="1"/>
</dbReference>
<dbReference type="GO" id="GO:0005576">
    <property type="term" value="C:extracellular region"/>
    <property type="evidence" value="ECO:0007669"/>
    <property type="project" value="UniProtKB-SubCell"/>
</dbReference>
<organism evidence="6 7">
    <name type="scientific">Maioricimonas rarisocia</name>
    <dbReference type="NCBI Taxonomy" id="2528026"/>
    <lineage>
        <taxon>Bacteria</taxon>
        <taxon>Pseudomonadati</taxon>
        <taxon>Planctomycetota</taxon>
        <taxon>Planctomycetia</taxon>
        <taxon>Planctomycetales</taxon>
        <taxon>Planctomycetaceae</taxon>
        <taxon>Maioricimonas</taxon>
    </lineage>
</organism>